<keyword evidence="1" id="KW-0732">Signal</keyword>
<sequence length="1253" mass="143742">MLLVILLMHVIVTLVRGSPWQPSVTMWHFLASKSGCPNGLVAGVDRLNIRITVNSSENDSWHVNRDFGLIRTSPDKSAVELVCLYTLNEANRCKVSKGVFAVHSCQCFNHLRFHGQLLFLAELSVQKKDQKDAYAFFWKFANATTSSPVEYANATNTYAGKRWKLPEWIFDTVNECKVAKRRIKRQVSEMSIAFRPRLVMMPYTSSEIRPQYKCIYGLTNGMGKLFVRVMIEASNDWRIYAEYGFVRHNIQYVNDLSKATLLCSVKFTSPTSTVKTEDRSGCCSCSMTNVEDGTMATLAINVMRSYQLYPMSFYWQKNIGGKTYKVFSPKYFIRETIFNSKDECTRFGDSQKVKLAAYEPKKTLEMAPYISPQTTCPYGLLAFMDILLIRAYLNVGSDKSWLLGKYVGFQRHMPDNTLETECTLRFTSSNSYSIIAFGPMVRTCEAFVFPNENRVAFYLRTTLETEYWHASYSLYYFLLGRTELASTDRVYSEKLFVLDDVFDEESKCANPDIKRDRCLEPETELPYVNFQSGVPAGTIKSCLFGLVSGVDSFQLVTTFQLKRFDWLLYKEIRVTRATNTSRPVTVCTVTVNTDNPDNCKTAKLIVSDCVCGVEFQNSVKILRVSIVKVVDITDRFYMYTVSYYNMEFDMDVLTPIQKKVGTWNLPDNIFDSKAQCLAFGEKSKSTWSGSTTVSPFIIQHIDPVKECNKVVRRIKRQITETSNAFRPTIVIMPCTTFDIRPQYKCDYGVIHGVGRYSIRVLIEASNDWRINAEYGFVRHNIKYVNDLSKVNLLCSVKFESPTSELKTEDPSACCSCTMTKVTGGIMATLSISVMKIYQLYPLSFFWQKKIGGRMYTVLSPKYFFQETIYNSKEECMRIGNAQKAKLAAYEPRKTLEMGPYISPQTSCRYGLLSFMDLLLIRGYINVGSNKNWLLDKYVGFQRHMPDNTLEIECMLRFTSNRTYILISVGPLVRTCEAYIFSKENKVAFYLRTTLESEYYHAPYSLYYFLLGRPELAATDRVYSQKLFILDDIFDEEDQCWNPAVKRERSLEPDSDLPDVTFEKVKPLGTIWSCLFGLVSGADSYQLVITFQLKRFDWFVYKEIRVTRATNTSVPVTVCTASISSQEPDRCKAAKFIVSDCFCGFEFQNNVTLLKINIIRAVDITDQFYMYTVSYYHMEFDMDFLQPKQKIIGAWRLQSLIFDTKSACLGYGLAHQSIWSGAAKENLFNVRHKESLLVLCLHTFVTMVIASGVL</sequence>
<dbReference type="AlphaFoldDB" id="A0A9W2YWD4"/>
<evidence type="ECO:0000313" key="3">
    <source>
        <dbReference type="RefSeq" id="XP_055867032.1"/>
    </source>
</evidence>
<protein>
    <submittedName>
        <fullName evidence="3">Uncharacterized protein LOC106055148 isoform X1</fullName>
    </submittedName>
</protein>
<feature type="chain" id="PRO_5040840912" evidence="1">
    <location>
        <begin position="18"/>
        <end position="1253"/>
    </location>
</feature>
<keyword evidence="2" id="KW-1185">Reference proteome</keyword>
<organism evidence="2 3">
    <name type="scientific">Biomphalaria glabrata</name>
    <name type="common">Bloodfluke planorb</name>
    <name type="synonym">Freshwater snail</name>
    <dbReference type="NCBI Taxonomy" id="6526"/>
    <lineage>
        <taxon>Eukaryota</taxon>
        <taxon>Metazoa</taxon>
        <taxon>Spiralia</taxon>
        <taxon>Lophotrochozoa</taxon>
        <taxon>Mollusca</taxon>
        <taxon>Gastropoda</taxon>
        <taxon>Heterobranchia</taxon>
        <taxon>Euthyneura</taxon>
        <taxon>Panpulmonata</taxon>
        <taxon>Hygrophila</taxon>
        <taxon>Lymnaeoidea</taxon>
        <taxon>Planorbidae</taxon>
        <taxon>Biomphalaria</taxon>
    </lineage>
</organism>
<dbReference type="GeneID" id="106055148"/>
<proteinExistence type="predicted"/>
<dbReference type="Proteomes" id="UP001165740">
    <property type="component" value="Chromosome 14"/>
</dbReference>
<reference evidence="3" key="1">
    <citation type="submission" date="2025-08" db="UniProtKB">
        <authorList>
            <consortium name="RefSeq"/>
        </authorList>
    </citation>
    <scope>IDENTIFICATION</scope>
</reference>
<gene>
    <name evidence="3" type="primary">LOC106055148</name>
</gene>
<evidence type="ECO:0000313" key="2">
    <source>
        <dbReference type="Proteomes" id="UP001165740"/>
    </source>
</evidence>
<evidence type="ECO:0000256" key="1">
    <source>
        <dbReference type="SAM" id="SignalP"/>
    </source>
</evidence>
<dbReference type="OrthoDB" id="10337808at2759"/>
<name>A0A9W2YWD4_BIOGL</name>
<feature type="signal peptide" evidence="1">
    <location>
        <begin position="1"/>
        <end position="17"/>
    </location>
</feature>
<accession>A0A9W2YWD4</accession>
<dbReference type="RefSeq" id="XP_055867032.1">
    <property type="nucleotide sequence ID" value="XM_056011057.1"/>
</dbReference>